<reference evidence="1" key="1">
    <citation type="journal article" date="2014" name="Int. J. Syst. Evol. Microbiol.">
        <title>Complete genome sequence of Corynebacterium casei LMG S-19264T (=DSM 44701T), isolated from a smear-ripened cheese.</title>
        <authorList>
            <consortium name="US DOE Joint Genome Institute (JGI-PGF)"/>
            <person name="Walter F."/>
            <person name="Albersmeier A."/>
            <person name="Kalinowski J."/>
            <person name="Ruckert C."/>
        </authorList>
    </citation>
    <scope>NUCLEOTIDE SEQUENCE</scope>
    <source>
        <strain evidence="1">CGMCC 1.15095</strain>
    </source>
</reference>
<gene>
    <name evidence="1" type="ORF">GCM10011494_13190</name>
</gene>
<sequence length="110" mass="12178">MIHAGKRFPGAGHRVFRAFDLDAVAARGDIDAEPVLHLHEIGIELSEQGPQQRGFVELYFDTSPTMRFGPELRRVIGTGCFAGHALLSGKSFVLTRRWPRTSRHASAEHG</sequence>
<dbReference type="EMBL" id="BMHK01000006">
    <property type="protein sequence ID" value="GGB96085.1"/>
    <property type="molecule type" value="Genomic_DNA"/>
</dbReference>
<dbReference type="Proteomes" id="UP000608154">
    <property type="component" value="Unassembled WGS sequence"/>
</dbReference>
<proteinExistence type="predicted"/>
<evidence type="ECO:0000313" key="2">
    <source>
        <dbReference type="Proteomes" id="UP000608154"/>
    </source>
</evidence>
<dbReference type="AlphaFoldDB" id="A0A916TSC4"/>
<evidence type="ECO:0000313" key="1">
    <source>
        <dbReference type="EMBL" id="GGB96085.1"/>
    </source>
</evidence>
<reference evidence="1" key="2">
    <citation type="submission" date="2020-09" db="EMBL/GenBank/DDBJ databases">
        <authorList>
            <person name="Sun Q."/>
            <person name="Zhou Y."/>
        </authorList>
    </citation>
    <scope>NUCLEOTIDE SEQUENCE</scope>
    <source>
        <strain evidence="1">CGMCC 1.15095</strain>
    </source>
</reference>
<accession>A0A916TSC4</accession>
<keyword evidence="2" id="KW-1185">Reference proteome</keyword>
<name>A0A916TSC4_9SPHN</name>
<protein>
    <submittedName>
        <fullName evidence="1">Uncharacterized protein</fullName>
    </submittedName>
</protein>
<comment type="caution">
    <text evidence="1">The sequence shown here is derived from an EMBL/GenBank/DDBJ whole genome shotgun (WGS) entry which is preliminary data.</text>
</comment>
<organism evidence="1 2">
    <name type="scientific">Novosphingobium endophyticum</name>
    <dbReference type="NCBI Taxonomy" id="1955250"/>
    <lineage>
        <taxon>Bacteria</taxon>
        <taxon>Pseudomonadati</taxon>
        <taxon>Pseudomonadota</taxon>
        <taxon>Alphaproteobacteria</taxon>
        <taxon>Sphingomonadales</taxon>
        <taxon>Sphingomonadaceae</taxon>
        <taxon>Novosphingobium</taxon>
    </lineage>
</organism>